<comment type="caution">
    <text evidence="2">The sequence shown here is derived from an EMBL/GenBank/DDBJ whole genome shotgun (WGS) entry which is preliminary data.</text>
</comment>
<feature type="compositionally biased region" description="Basic and acidic residues" evidence="1">
    <location>
        <begin position="67"/>
        <end position="113"/>
    </location>
</feature>
<dbReference type="AlphaFoldDB" id="A0A9W4S5R3"/>
<accession>A0A9W4S5R3</accession>
<reference evidence="2" key="1">
    <citation type="submission" date="2022-08" db="EMBL/GenBank/DDBJ databases">
        <authorList>
            <person name="Giroux E."/>
            <person name="Giroux E."/>
        </authorList>
    </citation>
    <scope>NUCLEOTIDE SEQUENCE</scope>
    <source>
        <strain evidence="2">H1091258</strain>
    </source>
</reference>
<dbReference type="OrthoDB" id="4846286at2759"/>
<evidence type="ECO:0000313" key="2">
    <source>
        <dbReference type="EMBL" id="CAI0653465.1"/>
    </source>
</evidence>
<gene>
    <name evidence="2" type="ORF">CGXH109_LOCUS127997</name>
</gene>
<dbReference type="Proteomes" id="UP001152533">
    <property type="component" value="Unassembled WGS sequence"/>
</dbReference>
<proteinExistence type="predicted"/>
<organism evidence="2 3">
    <name type="scientific">Colletotrichum noveboracense</name>
    <dbReference type="NCBI Taxonomy" id="2664923"/>
    <lineage>
        <taxon>Eukaryota</taxon>
        <taxon>Fungi</taxon>
        <taxon>Dikarya</taxon>
        <taxon>Ascomycota</taxon>
        <taxon>Pezizomycotina</taxon>
        <taxon>Sordariomycetes</taxon>
        <taxon>Hypocreomycetidae</taxon>
        <taxon>Glomerellales</taxon>
        <taxon>Glomerellaceae</taxon>
        <taxon>Colletotrichum</taxon>
        <taxon>Colletotrichum gloeosporioides species complex</taxon>
    </lineage>
</organism>
<evidence type="ECO:0000256" key="1">
    <source>
        <dbReference type="SAM" id="MobiDB-lite"/>
    </source>
</evidence>
<dbReference type="EMBL" id="CAMGZC010001686">
    <property type="protein sequence ID" value="CAI0653465.1"/>
    <property type="molecule type" value="Genomic_DNA"/>
</dbReference>
<name>A0A9W4S5R3_9PEZI</name>
<protein>
    <submittedName>
        <fullName evidence="2">Uncharacterized protein</fullName>
    </submittedName>
</protein>
<evidence type="ECO:0000313" key="3">
    <source>
        <dbReference type="Proteomes" id="UP001152533"/>
    </source>
</evidence>
<keyword evidence="3" id="KW-1185">Reference proteome</keyword>
<sequence length="157" mass="17151">MPRKTQPKPALGGISLFGQGALRDLSAADVRNATAIINAVLRGDVDSGSQKGQKPQKAPGTGTSRFAEARRAKTAAKKADKEAEERKVATAKKEEENPNAKEIEKEEVFAKDETSEEEAVVEGKVKQVESNDAITHVPTRQMSDVEFENLLVRLQFY</sequence>
<feature type="region of interest" description="Disordered" evidence="1">
    <location>
        <begin position="41"/>
        <end position="123"/>
    </location>
</feature>